<reference evidence="4 5" key="1">
    <citation type="submission" date="2021-01" db="EMBL/GenBank/DDBJ databases">
        <title>Whole genome shotgun sequence of Verrucosispora andamanensis NBRC 109075.</title>
        <authorList>
            <person name="Komaki H."/>
            <person name="Tamura T."/>
        </authorList>
    </citation>
    <scope>NUCLEOTIDE SEQUENCE [LARGE SCALE GENOMIC DNA]</scope>
    <source>
        <strain evidence="4 5">NBRC 109075</strain>
    </source>
</reference>
<evidence type="ECO:0000256" key="1">
    <source>
        <dbReference type="ARBA" id="ARBA00001933"/>
    </source>
</evidence>
<comment type="caution">
    <text evidence="4">The sequence shown here is derived from an EMBL/GenBank/DDBJ whole genome shotgun (WGS) entry which is preliminary data.</text>
</comment>
<dbReference type="EMBL" id="BOOZ01000009">
    <property type="protein sequence ID" value="GIJ08909.1"/>
    <property type="molecule type" value="Genomic_DNA"/>
</dbReference>
<accession>A0ABQ4HTC1</accession>
<organism evidence="4 5">
    <name type="scientific">Micromonospora andamanensis</name>
    <dbReference type="NCBI Taxonomy" id="1287068"/>
    <lineage>
        <taxon>Bacteria</taxon>
        <taxon>Bacillati</taxon>
        <taxon>Actinomycetota</taxon>
        <taxon>Actinomycetes</taxon>
        <taxon>Micromonosporales</taxon>
        <taxon>Micromonosporaceae</taxon>
        <taxon>Micromonospora</taxon>
    </lineage>
</organism>
<dbReference type="InterPro" id="IPR001926">
    <property type="entry name" value="TrpB-like_PALP"/>
</dbReference>
<gene>
    <name evidence="4" type="ORF">Van01_21230</name>
</gene>
<name>A0ABQ4HTC1_9ACTN</name>
<proteinExistence type="predicted"/>
<evidence type="ECO:0000313" key="4">
    <source>
        <dbReference type="EMBL" id="GIJ08909.1"/>
    </source>
</evidence>
<evidence type="ECO:0000259" key="3">
    <source>
        <dbReference type="Pfam" id="PF00291"/>
    </source>
</evidence>
<dbReference type="SUPFAM" id="SSF53686">
    <property type="entry name" value="Tryptophan synthase beta subunit-like PLP-dependent enzymes"/>
    <property type="match status" value="1"/>
</dbReference>
<evidence type="ECO:0000256" key="2">
    <source>
        <dbReference type="ARBA" id="ARBA00022898"/>
    </source>
</evidence>
<feature type="domain" description="Tryptophan synthase beta chain-like PALP" evidence="3">
    <location>
        <begin position="18"/>
        <end position="271"/>
    </location>
</feature>
<dbReference type="InterPro" id="IPR036052">
    <property type="entry name" value="TrpB-like_PALP_sf"/>
</dbReference>
<protein>
    <submittedName>
        <fullName evidence="4">Cystathionine beta-synthase</fullName>
    </submittedName>
</protein>
<evidence type="ECO:0000313" key="5">
    <source>
        <dbReference type="Proteomes" id="UP000647017"/>
    </source>
</evidence>
<comment type="cofactor">
    <cofactor evidence="1">
        <name>pyridoxal 5'-phosphate</name>
        <dbReference type="ChEBI" id="CHEBI:597326"/>
    </cofactor>
</comment>
<dbReference type="CDD" id="cd01561">
    <property type="entry name" value="CBS_like"/>
    <property type="match status" value="1"/>
</dbReference>
<dbReference type="InterPro" id="IPR050214">
    <property type="entry name" value="Cys_Synth/Cystath_Beta-Synth"/>
</dbReference>
<keyword evidence="2" id="KW-0663">Pyridoxal phosphate</keyword>
<dbReference type="PANTHER" id="PTHR10314">
    <property type="entry name" value="CYSTATHIONINE BETA-SYNTHASE"/>
    <property type="match status" value="1"/>
</dbReference>
<keyword evidence="5" id="KW-1185">Reference proteome</keyword>
<sequence length="334" mass="36971">MDLMPAVVPLGGSLWGASFKLMKMLPAHHIIDTALASGEIGPDTMIVESTSGTFGVALAVKAALIRRPLTLVTDPVMDRRLCRRLADLGVVIEMCATPSPRGEFQTMRLARLAEIRERHPDHFWPRQYDNPRNPASYEVLVDHLAGQLGRIDALIGPVGSGGSMCGTATALRAYFPHLVAIGVDTPGSVLFGQPDQVRELRGLGNSVLPRNLDHTVFDEVHWCPPGVAYRETRRLHRRHALFHGPTSGAALAVARWWAARYPGRVAVVMLPDQGDRYIDTVYDEAWLDADPRRRVSADVRPREVPMPSGDPDWTWMRWGRRTLVEVCDEQALAG</sequence>
<dbReference type="Gene3D" id="3.40.50.1100">
    <property type="match status" value="2"/>
</dbReference>
<dbReference type="Proteomes" id="UP000647017">
    <property type="component" value="Unassembled WGS sequence"/>
</dbReference>
<dbReference type="Pfam" id="PF00291">
    <property type="entry name" value="PALP"/>
    <property type="match status" value="1"/>
</dbReference>